<dbReference type="Proteomes" id="UP001595767">
    <property type="component" value="Unassembled WGS sequence"/>
</dbReference>
<protein>
    <submittedName>
        <fullName evidence="1">Uncharacterized protein</fullName>
    </submittedName>
</protein>
<evidence type="ECO:0000313" key="2">
    <source>
        <dbReference type="Proteomes" id="UP001595767"/>
    </source>
</evidence>
<accession>A0ABV8L2J8</accession>
<keyword evidence="2" id="KW-1185">Reference proteome</keyword>
<reference evidence="2" key="1">
    <citation type="journal article" date="2019" name="Int. J. Syst. Evol. Microbiol.">
        <title>The Global Catalogue of Microorganisms (GCM) 10K type strain sequencing project: providing services to taxonomists for standard genome sequencing and annotation.</title>
        <authorList>
            <consortium name="The Broad Institute Genomics Platform"/>
            <consortium name="The Broad Institute Genome Sequencing Center for Infectious Disease"/>
            <person name="Wu L."/>
            <person name="Ma J."/>
        </authorList>
    </citation>
    <scope>NUCLEOTIDE SEQUENCE [LARGE SCALE GENOMIC DNA]</scope>
    <source>
        <strain evidence="2">CGMCC 4.7204</strain>
    </source>
</reference>
<evidence type="ECO:0000313" key="1">
    <source>
        <dbReference type="EMBL" id="MFC4124948.1"/>
    </source>
</evidence>
<comment type="caution">
    <text evidence="1">The sequence shown here is derived from an EMBL/GenBank/DDBJ whole genome shotgun (WGS) entry which is preliminary data.</text>
</comment>
<dbReference type="RefSeq" id="WP_378547876.1">
    <property type="nucleotide sequence ID" value="NZ_JBHSBA010000003.1"/>
</dbReference>
<gene>
    <name evidence="1" type="ORF">ACFOW8_08420</name>
</gene>
<dbReference type="EMBL" id="JBHSBA010000003">
    <property type="protein sequence ID" value="MFC4124948.1"/>
    <property type="molecule type" value="Genomic_DNA"/>
</dbReference>
<sequence>MTALTPTGGSDVQEWATVLGSMVGGGALAEMTRAVFGRRGQRVDNVAKLEAIATGLAEKATKAADDRVAQIERAFADHKQETEEAAARRRVAAVAHAEWDQMVAAELRTLGASVPPPPPLEGVAL</sequence>
<organism evidence="1 2">
    <name type="scientific">Nocardia rhizosphaerae</name>
    <dbReference type="NCBI Taxonomy" id="1691571"/>
    <lineage>
        <taxon>Bacteria</taxon>
        <taxon>Bacillati</taxon>
        <taxon>Actinomycetota</taxon>
        <taxon>Actinomycetes</taxon>
        <taxon>Mycobacteriales</taxon>
        <taxon>Nocardiaceae</taxon>
        <taxon>Nocardia</taxon>
    </lineage>
</organism>
<name>A0ABV8L2J8_9NOCA</name>
<proteinExistence type="predicted"/>